<reference evidence="2 3" key="1">
    <citation type="submission" date="2019-06" db="EMBL/GenBank/DDBJ databases">
        <title>Whole genome sequence for Cellvibrionaceae sp. R142.</title>
        <authorList>
            <person name="Wang G."/>
        </authorList>
    </citation>
    <scope>NUCLEOTIDE SEQUENCE [LARGE SCALE GENOMIC DNA]</scope>
    <source>
        <strain evidence="2 3">R142</strain>
    </source>
</reference>
<organism evidence="2 3">
    <name type="scientific">Exilibacterium tricleocarpae</name>
    <dbReference type="NCBI Taxonomy" id="2591008"/>
    <lineage>
        <taxon>Bacteria</taxon>
        <taxon>Pseudomonadati</taxon>
        <taxon>Pseudomonadota</taxon>
        <taxon>Gammaproteobacteria</taxon>
        <taxon>Cellvibrionales</taxon>
        <taxon>Cellvibrionaceae</taxon>
        <taxon>Exilibacterium</taxon>
    </lineage>
</organism>
<evidence type="ECO:0000256" key="1">
    <source>
        <dbReference type="SAM" id="SignalP"/>
    </source>
</evidence>
<name>A0A545T284_9GAMM</name>
<dbReference type="EMBL" id="VHSG01000021">
    <property type="protein sequence ID" value="TQV71330.1"/>
    <property type="molecule type" value="Genomic_DNA"/>
</dbReference>
<evidence type="ECO:0000313" key="3">
    <source>
        <dbReference type="Proteomes" id="UP000319732"/>
    </source>
</evidence>
<feature type="signal peptide" evidence="1">
    <location>
        <begin position="1"/>
        <end position="24"/>
    </location>
</feature>
<feature type="chain" id="PRO_5021831861" evidence="1">
    <location>
        <begin position="25"/>
        <end position="315"/>
    </location>
</feature>
<gene>
    <name evidence="2" type="ORF">FKG94_19645</name>
</gene>
<accession>A0A545T284</accession>
<dbReference type="Proteomes" id="UP000319732">
    <property type="component" value="Unassembled WGS sequence"/>
</dbReference>
<dbReference type="AlphaFoldDB" id="A0A545T284"/>
<comment type="caution">
    <text evidence="2">The sequence shown here is derived from an EMBL/GenBank/DDBJ whole genome shotgun (WGS) entry which is preliminary data.</text>
</comment>
<keyword evidence="1" id="KW-0732">Signal</keyword>
<proteinExistence type="predicted"/>
<evidence type="ECO:0000313" key="2">
    <source>
        <dbReference type="EMBL" id="TQV71330.1"/>
    </source>
</evidence>
<protein>
    <submittedName>
        <fullName evidence="2">Uncharacterized protein</fullName>
    </submittedName>
</protein>
<sequence length="315" mass="34985">MKKKYKHTKIALIGFVLVSGQVSADCPDWLELKPGAGSVVGSLIHDGCDAVADLAQNTALGLLNSIGIALGILQPKPDTPALVDLTEASLQKIEDIIERQISSHLREYAYSDFEGRAAAIEQGTIHYDAIVDEGVKLSYLMNRFLPDVFEITNDGVFFNDLNDDTYALSIPYAAVANAYLNLVNRAVNNGQYDVYTAFTIVRDIRNRLWALNQSLYSTLRRQVTTVQSYGCYSLQPNDPRYHCRISVRSPAGSAEFTSDDFPPGTPPIAIEAAAGSFAVEMAQKMYDDVDKVHLIRNTLNLYDLYKEKWEISSNW</sequence>
<keyword evidence="3" id="KW-1185">Reference proteome</keyword>